<protein>
    <submittedName>
        <fullName evidence="2">Uncharacterized protein</fullName>
    </submittedName>
</protein>
<evidence type="ECO:0000313" key="2">
    <source>
        <dbReference type="EMBL" id="CAB3361317.1"/>
    </source>
</evidence>
<sequence length="385" mass="42448">MTTFPKLGGVLRPIKPNNDSSYVEEISVFVSDNQEYETELSEFAHKKVEAEGPKTEEVPVITIRVPVNNEEHSNCDVELMYVPKSAIPADCNVQDGKKEESVFVVSANHGKRKNSSAPAPASKRVKIVPPQPPPKTKPKTAPVWERLVPKPPGSVSNYLFPHELRSTRTRLIIDCPTNIPVPEFKSQLADTRDIVTTMDLAPASKKKVKELNTNSVSKLFAYPGKTHLSPTLRRLYQRHLTSSFTTHEPITDLNLLSLDPNQPIRYSKSAIGAARNVNTAAAATPPASLAVEPKPTPVEEEDTQEEPQHQVMRFLIERDNAEPQEIIVLHDGVEPEESMQMILAAAAEGGEIVTDKNHMFLCDDADGEYIIVQNGAVEGGEVTLT</sequence>
<evidence type="ECO:0000313" key="3">
    <source>
        <dbReference type="Proteomes" id="UP000494165"/>
    </source>
</evidence>
<dbReference type="AlphaFoldDB" id="A0A8S1BZT7"/>
<feature type="region of interest" description="Disordered" evidence="1">
    <location>
        <begin position="281"/>
        <end position="307"/>
    </location>
</feature>
<proteinExistence type="predicted"/>
<dbReference type="OrthoDB" id="8185561at2759"/>
<dbReference type="EMBL" id="CADEPI010000005">
    <property type="protein sequence ID" value="CAB3361317.1"/>
    <property type="molecule type" value="Genomic_DNA"/>
</dbReference>
<reference evidence="2 3" key="1">
    <citation type="submission" date="2020-04" db="EMBL/GenBank/DDBJ databases">
        <authorList>
            <person name="Alioto T."/>
            <person name="Alioto T."/>
            <person name="Gomez Garrido J."/>
        </authorList>
    </citation>
    <scope>NUCLEOTIDE SEQUENCE [LARGE SCALE GENOMIC DNA]</scope>
</reference>
<dbReference type="Proteomes" id="UP000494165">
    <property type="component" value="Unassembled WGS sequence"/>
</dbReference>
<gene>
    <name evidence="2" type="ORF">CLODIP_2_CD11389</name>
</gene>
<organism evidence="2 3">
    <name type="scientific">Cloeon dipterum</name>
    <dbReference type="NCBI Taxonomy" id="197152"/>
    <lineage>
        <taxon>Eukaryota</taxon>
        <taxon>Metazoa</taxon>
        <taxon>Ecdysozoa</taxon>
        <taxon>Arthropoda</taxon>
        <taxon>Hexapoda</taxon>
        <taxon>Insecta</taxon>
        <taxon>Pterygota</taxon>
        <taxon>Palaeoptera</taxon>
        <taxon>Ephemeroptera</taxon>
        <taxon>Pisciforma</taxon>
        <taxon>Baetidae</taxon>
        <taxon>Cloeon</taxon>
    </lineage>
</organism>
<dbReference type="CDD" id="cd21792">
    <property type="entry name" value="Rad21_Rec8_M_NXP1-like"/>
    <property type="match status" value="1"/>
</dbReference>
<name>A0A8S1BZT7_9INSE</name>
<evidence type="ECO:0000256" key="1">
    <source>
        <dbReference type="SAM" id="MobiDB-lite"/>
    </source>
</evidence>
<keyword evidence="3" id="KW-1185">Reference proteome</keyword>
<comment type="caution">
    <text evidence="2">The sequence shown here is derived from an EMBL/GenBank/DDBJ whole genome shotgun (WGS) entry which is preliminary data.</text>
</comment>
<accession>A0A8S1BZT7</accession>
<dbReference type="InterPro" id="IPR049589">
    <property type="entry name" value="NXP1_M-like"/>
</dbReference>
<feature type="region of interest" description="Disordered" evidence="1">
    <location>
        <begin position="108"/>
        <end position="141"/>
    </location>
</feature>
<feature type="compositionally biased region" description="Low complexity" evidence="1">
    <location>
        <begin position="281"/>
        <end position="291"/>
    </location>
</feature>